<feature type="domain" description="FAD/NAD(P)-binding" evidence="4">
    <location>
        <begin position="2"/>
        <end position="283"/>
    </location>
</feature>
<dbReference type="AlphaFoldDB" id="A0A2T7ULP9"/>
<keyword evidence="3" id="KW-0560">Oxidoreductase</keyword>
<dbReference type="RefSeq" id="WP_107754906.1">
    <property type="nucleotide sequence ID" value="NZ_QBKF01000018.1"/>
</dbReference>
<evidence type="ECO:0000256" key="2">
    <source>
        <dbReference type="ARBA" id="ARBA00022630"/>
    </source>
</evidence>
<dbReference type="GO" id="GO:0016491">
    <property type="term" value="F:oxidoreductase activity"/>
    <property type="evidence" value="ECO:0007669"/>
    <property type="project" value="UniProtKB-KW"/>
</dbReference>
<dbReference type="PRINTS" id="PR00368">
    <property type="entry name" value="FADPNR"/>
</dbReference>
<evidence type="ECO:0000313" key="5">
    <source>
        <dbReference type="EMBL" id="PVE45594.1"/>
    </source>
</evidence>
<dbReference type="SUPFAM" id="SSF51905">
    <property type="entry name" value="FAD/NAD(P)-binding domain"/>
    <property type="match status" value="1"/>
</dbReference>
<dbReference type="InterPro" id="IPR036188">
    <property type="entry name" value="FAD/NAD-bd_sf"/>
</dbReference>
<comment type="caution">
    <text evidence="5">The sequence shown here is derived from an EMBL/GenBank/DDBJ whole genome shotgun (WGS) entry which is preliminary data.</text>
</comment>
<organism evidence="5 6">
    <name type="scientific">Pararhodobacter aggregans</name>
    <dbReference type="NCBI Taxonomy" id="404875"/>
    <lineage>
        <taxon>Bacteria</taxon>
        <taxon>Pseudomonadati</taxon>
        <taxon>Pseudomonadota</taxon>
        <taxon>Alphaproteobacteria</taxon>
        <taxon>Rhodobacterales</taxon>
        <taxon>Paracoccaceae</taxon>
        <taxon>Pararhodobacter</taxon>
    </lineage>
</organism>
<evidence type="ECO:0000256" key="1">
    <source>
        <dbReference type="ARBA" id="ARBA00018719"/>
    </source>
</evidence>
<name>A0A2T7ULP9_9RHOB</name>
<dbReference type="EMBL" id="QDDR01000013">
    <property type="protein sequence ID" value="PVE45594.1"/>
    <property type="molecule type" value="Genomic_DNA"/>
</dbReference>
<sequence length="300" mass="32121">MYDVIVVGGSYAGMAAALQLLRARRQVLVIDAGQRRNRFASHSHGFLTQDGEDPAVIAATARAQLQRYPTLSWRKGAVTSVSGAKDRFEVTTEDGERLASRRVILATGLADTLPQIPGLAERWGKSVFHCPYCHGYELDFGRIALIANGPEAIHHAPLFTEFGQATLLTNALVPLEPETCRTLTDRGLTLEGRAILEVAGPLEGPVEVRFQSGEPLSFAGLFVATKTRPASLPAEALGVAMEETPMGVQYRTDGFKETSIPGLYACGDAARVPHSVSLAVGDGAWAGAMVHRSLVFDPAL</sequence>
<dbReference type="InterPro" id="IPR050097">
    <property type="entry name" value="Ferredoxin-NADP_redctase_2"/>
</dbReference>
<evidence type="ECO:0000313" key="6">
    <source>
        <dbReference type="Proteomes" id="UP000244810"/>
    </source>
</evidence>
<gene>
    <name evidence="5" type="ORF">DDE23_20230</name>
</gene>
<dbReference type="Proteomes" id="UP000244810">
    <property type="component" value="Unassembled WGS sequence"/>
</dbReference>
<dbReference type="Pfam" id="PF07992">
    <property type="entry name" value="Pyr_redox_2"/>
    <property type="match status" value="1"/>
</dbReference>
<dbReference type="PRINTS" id="PR00469">
    <property type="entry name" value="PNDRDTASEII"/>
</dbReference>
<keyword evidence="2" id="KW-0285">Flavoprotein</keyword>
<proteinExistence type="predicted"/>
<dbReference type="OrthoDB" id="9786503at2"/>
<protein>
    <recommendedName>
        <fullName evidence="1">Thioredoxin reductase</fullName>
    </recommendedName>
</protein>
<evidence type="ECO:0000259" key="4">
    <source>
        <dbReference type="Pfam" id="PF07992"/>
    </source>
</evidence>
<dbReference type="PANTHER" id="PTHR48105">
    <property type="entry name" value="THIOREDOXIN REDUCTASE 1-RELATED-RELATED"/>
    <property type="match status" value="1"/>
</dbReference>
<reference evidence="5 6" key="1">
    <citation type="journal article" date="2011" name="Syst. Appl. Microbiol.">
        <title>Defluviimonas denitrificans gen. nov., sp. nov., and Pararhodobacter aggregans gen. nov., sp. nov., non-phototrophic Rhodobacteraceae from the biofilter of a marine aquaculture.</title>
        <authorList>
            <person name="Foesel B.U."/>
            <person name="Drake H.L."/>
            <person name="Schramm A."/>
        </authorList>
    </citation>
    <scope>NUCLEOTIDE SEQUENCE [LARGE SCALE GENOMIC DNA]</scope>
    <source>
        <strain evidence="5 6">D1-19</strain>
    </source>
</reference>
<dbReference type="Gene3D" id="3.50.50.60">
    <property type="entry name" value="FAD/NAD(P)-binding domain"/>
    <property type="match status" value="2"/>
</dbReference>
<accession>A0A2T7ULP9</accession>
<keyword evidence="6" id="KW-1185">Reference proteome</keyword>
<evidence type="ECO:0000256" key="3">
    <source>
        <dbReference type="ARBA" id="ARBA00023002"/>
    </source>
</evidence>
<dbReference type="InterPro" id="IPR023753">
    <property type="entry name" value="FAD/NAD-binding_dom"/>
</dbReference>